<proteinExistence type="predicted"/>
<name>A0A645GXE8_9ZZZZ</name>
<evidence type="ECO:0000313" key="1">
    <source>
        <dbReference type="EMBL" id="MPN31397.1"/>
    </source>
</evidence>
<comment type="caution">
    <text evidence="1">The sequence shown here is derived from an EMBL/GenBank/DDBJ whole genome shotgun (WGS) entry which is preliminary data.</text>
</comment>
<organism evidence="1">
    <name type="scientific">bioreactor metagenome</name>
    <dbReference type="NCBI Taxonomy" id="1076179"/>
    <lineage>
        <taxon>unclassified sequences</taxon>
        <taxon>metagenomes</taxon>
        <taxon>ecological metagenomes</taxon>
    </lineage>
</organism>
<reference evidence="1" key="1">
    <citation type="submission" date="2019-08" db="EMBL/GenBank/DDBJ databases">
        <authorList>
            <person name="Kucharzyk K."/>
            <person name="Murdoch R.W."/>
            <person name="Higgins S."/>
            <person name="Loffler F."/>
        </authorList>
    </citation>
    <scope>NUCLEOTIDE SEQUENCE</scope>
</reference>
<sequence>MCASVKLYAITEINGMTKNIKNHINVGMSTKAKNIVLPFLRFDFFMIEDILSPSLYYLK</sequence>
<gene>
    <name evidence="1" type="ORF">SDC9_178871</name>
</gene>
<protein>
    <submittedName>
        <fullName evidence="1">Uncharacterized protein</fullName>
    </submittedName>
</protein>
<dbReference type="AlphaFoldDB" id="A0A645GXE8"/>
<dbReference type="EMBL" id="VSSQ01082909">
    <property type="protein sequence ID" value="MPN31397.1"/>
    <property type="molecule type" value="Genomic_DNA"/>
</dbReference>
<accession>A0A645GXE8</accession>